<organism evidence="1 2">
    <name type="scientific">Cryobacterium glucosi</name>
    <dbReference type="NCBI Taxonomy" id="1259175"/>
    <lineage>
        <taxon>Bacteria</taxon>
        <taxon>Bacillati</taxon>
        <taxon>Actinomycetota</taxon>
        <taxon>Actinomycetes</taxon>
        <taxon>Micrococcales</taxon>
        <taxon>Microbacteriaceae</taxon>
        <taxon>Cryobacterium</taxon>
    </lineage>
</organism>
<dbReference type="EMBL" id="SOFS01000021">
    <property type="protein sequence ID" value="TFC19988.1"/>
    <property type="molecule type" value="Genomic_DNA"/>
</dbReference>
<sequence>MSSPRPETSPPSPDSLPAAWQVDLKSIHPLVFDKFDSPKAVPKIVSVYYPLQGWNNSMKRAVLTIGLVHDLRSDGATLVLAKWRKLERTFTLSTLDFPVDRG</sequence>
<protein>
    <submittedName>
        <fullName evidence="1">Uncharacterized protein</fullName>
    </submittedName>
</protein>
<comment type="caution">
    <text evidence="1">The sequence shown here is derived from an EMBL/GenBank/DDBJ whole genome shotgun (WGS) entry which is preliminary data.</text>
</comment>
<evidence type="ECO:0000313" key="1">
    <source>
        <dbReference type="EMBL" id="TFC19988.1"/>
    </source>
</evidence>
<dbReference type="Proteomes" id="UP000297604">
    <property type="component" value="Unassembled WGS sequence"/>
</dbReference>
<gene>
    <name evidence="1" type="ORF">E3O46_11250</name>
</gene>
<dbReference type="RefSeq" id="WP_134449676.1">
    <property type="nucleotide sequence ID" value="NZ_SOFS01000021.1"/>
</dbReference>
<evidence type="ECO:0000313" key="2">
    <source>
        <dbReference type="Proteomes" id="UP000297604"/>
    </source>
</evidence>
<reference evidence="1 2" key="1">
    <citation type="submission" date="2019-03" db="EMBL/GenBank/DDBJ databases">
        <title>Genomics of glacier-inhabiting Cryobacterium strains.</title>
        <authorList>
            <person name="Liu Q."/>
            <person name="Xin Y.-H."/>
        </authorList>
    </citation>
    <scope>NUCLEOTIDE SEQUENCE [LARGE SCALE GENOMIC DNA]</scope>
    <source>
        <strain evidence="1 2">MDB1-5</strain>
    </source>
</reference>
<keyword evidence="2" id="KW-1185">Reference proteome</keyword>
<name>A0ABY2ILF9_9MICO</name>
<proteinExistence type="predicted"/>
<accession>A0ABY2ILF9</accession>